<reference evidence="2" key="2">
    <citation type="submission" date="2015-06" db="UniProtKB">
        <authorList>
            <consortium name="EnsemblMetazoa"/>
        </authorList>
    </citation>
    <scope>IDENTIFICATION</scope>
</reference>
<evidence type="ECO:0000313" key="2">
    <source>
        <dbReference type="EnsemblMetazoa" id="MESCA006552-PA"/>
    </source>
</evidence>
<feature type="region of interest" description="Disordered" evidence="1">
    <location>
        <begin position="73"/>
        <end position="93"/>
    </location>
</feature>
<name>T1GSA0_MEGSC</name>
<feature type="compositionally biased region" description="Polar residues" evidence="1">
    <location>
        <begin position="73"/>
        <end position="82"/>
    </location>
</feature>
<dbReference type="AlphaFoldDB" id="T1GSA0"/>
<evidence type="ECO:0000256" key="1">
    <source>
        <dbReference type="SAM" id="MobiDB-lite"/>
    </source>
</evidence>
<dbReference type="EnsemblMetazoa" id="MESCA006552-RA">
    <property type="protein sequence ID" value="MESCA006552-PA"/>
    <property type="gene ID" value="MESCA006552"/>
</dbReference>
<protein>
    <submittedName>
        <fullName evidence="2">Uncharacterized protein</fullName>
    </submittedName>
</protein>
<keyword evidence="3" id="KW-1185">Reference proteome</keyword>
<accession>T1GSA0</accession>
<dbReference type="EMBL" id="CAQQ02005796">
    <property type="status" value="NOT_ANNOTATED_CDS"/>
    <property type="molecule type" value="Genomic_DNA"/>
</dbReference>
<dbReference type="EMBL" id="CAQQ02005795">
    <property type="status" value="NOT_ANNOTATED_CDS"/>
    <property type="molecule type" value="Genomic_DNA"/>
</dbReference>
<proteinExistence type="predicted"/>
<evidence type="ECO:0000313" key="3">
    <source>
        <dbReference type="Proteomes" id="UP000015102"/>
    </source>
</evidence>
<dbReference type="Proteomes" id="UP000015102">
    <property type="component" value="Unassembled WGS sequence"/>
</dbReference>
<organism evidence="2 3">
    <name type="scientific">Megaselia scalaris</name>
    <name type="common">Humpbacked fly</name>
    <name type="synonym">Phora scalaris</name>
    <dbReference type="NCBI Taxonomy" id="36166"/>
    <lineage>
        <taxon>Eukaryota</taxon>
        <taxon>Metazoa</taxon>
        <taxon>Ecdysozoa</taxon>
        <taxon>Arthropoda</taxon>
        <taxon>Hexapoda</taxon>
        <taxon>Insecta</taxon>
        <taxon>Pterygota</taxon>
        <taxon>Neoptera</taxon>
        <taxon>Endopterygota</taxon>
        <taxon>Diptera</taxon>
        <taxon>Brachycera</taxon>
        <taxon>Muscomorpha</taxon>
        <taxon>Platypezoidea</taxon>
        <taxon>Phoridae</taxon>
        <taxon>Megaseliini</taxon>
        <taxon>Megaselia</taxon>
    </lineage>
</organism>
<sequence length="127" mass="14243">MFPSPQNPSTGLPTNNPQRKFNTAALNMEFTKTHYEDLDTSRLEALSESPDIETGWKQGGSYAIRRFPKCSDISQGNQSQKFKNNEDIPPPTRDEVDKAIQRLTNNKSAGATSIPTKFLILDKDNKL</sequence>
<dbReference type="HOGENOM" id="CLU_1973007_0_0_1"/>
<reference evidence="3" key="1">
    <citation type="submission" date="2013-02" db="EMBL/GenBank/DDBJ databases">
        <authorList>
            <person name="Hughes D."/>
        </authorList>
    </citation>
    <scope>NUCLEOTIDE SEQUENCE</scope>
    <source>
        <strain>Durham</strain>
        <strain evidence="3">NC isolate 2 -- Noor lab</strain>
    </source>
</reference>